<evidence type="ECO:0000256" key="1">
    <source>
        <dbReference type="SAM" id="MobiDB-lite"/>
    </source>
</evidence>
<dbReference type="Gene3D" id="3.40.50.10330">
    <property type="entry name" value="Probable inorganic polyphosphate/atp-NAD kinase, domain 1"/>
    <property type="match status" value="1"/>
</dbReference>
<feature type="region of interest" description="Disordered" evidence="1">
    <location>
        <begin position="172"/>
        <end position="195"/>
    </location>
</feature>
<accession>A0A1I8H3L4</accession>
<sequence>RILFFQPILRVIRENPKKCAAGALAAGWLANWLYTRQAERAELRQHCRWAKAFGDAPVSGQWQQTGQRRPQSQQQQQPRRVTVLFNPRAAQSAWFEKALSPMLHLAGFEVQLVEGDAEDENKGFMEVLDLNSTDAVLVAGGDGTLMQAVTGLLRRPDSRRIAARLPVAAAPLGRRSDSTSTVSTGVGGGASPAEGLPEACRRTVEALLQATSANFNNTATTTKRIAAVRPMRVRVRLGGDSELPRDTYCLTALEWSSLRQRERATEASAIRRNLPTVAQRCLHWLAETASPSAAAAVPVGCVIDWTPACPGCARCVAPAPARSLSSRLLSVSQRPSPAQQQQQLATASVNPDCGQWRQLEVPATLGIRLSPTPTGTAGGVLLQVLPARLSGGQLWRAIGTRLSGGDSSTAAARIDQFYTDCSETQLLAGGVSVRLLRNNEAAASAQQPTPEELEKQKKKETPYFLDNELFDPVDVQVSLSEVPLLLCA</sequence>
<dbReference type="GO" id="GO:0001729">
    <property type="term" value="F:ceramide kinase activity"/>
    <property type="evidence" value="ECO:0007669"/>
    <property type="project" value="TreeGrafter"/>
</dbReference>
<evidence type="ECO:0000313" key="4">
    <source>
        <dbReference type="WBParaSite" id="maker-uti_cns_0004278-snap-gene-0.3-mRNA-1"/>
    </source>
</evidence>
<feature type="domain" description="DAGKc" evidence="2">
    <location>
        <begin position="76"/>
        <end position="173"/>
    </location>
</feature>
<dbReference type="PANTHER" id="PTHR12358:SF31">
    <property type="entry name" value="ACYLGLYCEROL KINASE, MITOCHONDRIAL"/>
    <property type="match status" value="1"/>
</dbReference>
<organism evidence="3 4">
    <name type="scientific">Macrostomum lignano</name>
    <dbReference type="NCBI Taxonomy" id="282301"/>
    <lineage>
        <taxon>Eukaryota</taxon>
        <taxon>Metazoa</taxon>
        <taxon>Spiralia</taxon>
        <taxon>Lophotrochozoa</taxon>
        <taxon>Platyhelminthes</taxon>
        <taxon>Rhabditophora</taxon>
        <taxon>Macrostomorpha</taxon>
        <taxon>Macrostomida</taxon>
        <taxon>Macrostomidae</taxon>
        <taxon>Macrostomum</taxon>
    </lineage>
</organism>
<name>A0A1I8H3L4_9PLAT</name>
<dbReference type="GO" id="GO:0004143">
    <property type="term" value="F:ATP-dependent diacylglycerol kinase activity"/>
    <property type="evidence" value="ECO:0007669"/>
    <property type="project" value="TreeGrafter"/>
</dbReference>
<dbReference type="GO" id="GO:0005739">
    <property type="term" value="C:mitochondrion"/>
    <property type="evidence" value="ECO:0007669"/>
    <property type="project" value="TreeGrafter"/>
</dbReference>
<evidence type="ECO:0000313" key="3">
    <source>
        <dbReference type="Proteomes" id="UP000095280"/>
    </source>
</evidence>
<protein>
    <submittedName>
        <fullName evidence="4 5">DAGKc domain-containing protein</fullName>
    </submittedName>
</protein>
<dbReference type="InterPro" id="IPR001206">
    <property type="entry name" value="Diacylglycerol_kinase_cat_dom"/>
</dbReference>
<dbReference type="GO" id="GO:0016020">
    <property type="term" value="C:membrane"/>
    <property type="evidence" value="ECO:0007669"/>
    <property type="project" value="TreeGrafter"/>
</dbReference>
<dbReference type="PROSITE" id="PS50146">
    <property type="entry name" value="DAGK"/>
    <property type="match status" value="1"/>
</dbReference>
<dbReference type="InterPro" id="IPR050187">
    <property type="entry name" value="Lipid_Phosphate_FormReg"/>
</dbReference>
<dbReference type="WBParaSite" id="maker-uti_cns_0004278-snap-gene-0.3-mRNA-1">
    <property type="protein sequence ID" value="maker-uti_cns_0004278-snap-gene-0.3-mRNA-1"/>
    <property type="gene ID" value="maker-uti_cns_0004278-snap-gene-0.3"/>
</dbReference>
<dbReference type="Proteomes" id="UP000095280">
    <property type="component" value="Unplaced"/>
</dbReference>
<dbReference type="PANTHER" id="PTHR12358">
    <property type="entry name" value="SPHINGOSINE KINASE"/>
    <property type="match status" value="1"/>
</dbReference>
<proteinExistence type="predicted"/>
<dbReference type="Pfam" id="PF00781">
    <property type="entry name" value="DAGK_cat"/>
    <property type="match status" value="1"/>
</dbReference>
<evidence type="ECO:0000259" key="2">
    <source>
        <dbReference type="PROSITE" id="PS50146"/>
    </source>
</evidence>
<dbReference type="GO" id="GO:0046513">
    <property type="term" value="P:ceramide biosynthetic process"/>
    <property type="evidence" value="ECO:0007669"/>
    <property type="project" value="TreeGrafter"/>
</dbReference>
<dbReference type="SUPFAM" id="SSF111331">
    <property type="entry name" value="NAD kinase/diacylglycerol kinase-like"/>
    <property type="match status" value="1"/>
</dbReference>
<evidence type="ECO:0000313" key="5">
    <source>
        <dbReference type="WBParaSite" id="maker-uti_cns_0046618-snap-gene-0.7-mRNA-1"/>
    </source>
</evidence>
<feature type="region of interest" description="Disordered" evidence="1">
    <location>
        <begin position="60"/>
        <end position="79"/>
    </location>
</feature>
<feature type="compositionally biased region" description="Low complexity" evidence="1">
    <location>
        <begin position="61"/>
        <end position="79"/>
    </location>
</feature>
<dbReference type="InterPro" id="IPR016064">
    <property type="entry name" value="NAD/diacylglycerol_kinase_sf"/>
</dbReference>
<dbReference type="WBParaSite" id="maker-uti_cns_0046618-snap-gene-0.7-mRNA-1">
    <property type="protein sequence ID" value="maker-uti_cns_0046618-snap-gene-0.7-mRNA-1"/>
    <property type="gene ID" value="maker-uti_cns_0046618-snap-gene-0.7"/>
</dbReference>
<keyword evidence="3" id="KW-1185">Reference proteome</keyword>
<dbReference type="GO" id="GO:0046512">
    <property type="term" value="P:sphingosine biosynthetic process"/>
    <property type="evidence" value="ECO:0007669"/>
    <property type="project" value="TreeGrafter"/>
</dbReference>
<reference evidence="4 5" key="1">
    <citation type="submission" date="2016-11" db="UniProtKB">
        <authorList>
            <consortium name="WormBaseParasite"/>
        </authorList>
    </citation>
    <scope>IDENTIFICATION</scope>
</reference>
<dbReference type="InterPro" id="IPR017438">
    <property type="entry name" value="ATP-NAD_kinase_N"/>
</dbReference>
<dbReference type="GO" id="GO:0047620">
    <property type="term" value="F:acylglycerol kinase activity"/>
    <property type="evidence" value="ECO:0007669"/>
    <property type="project" value="TreeGrafter"/>
</dbReference>
<dbReference type="AlphaFoldDB" id="A0A1I8H3L4"/>